<dbReference type="InterPro" id="IPR051823">
    <property type="entry name" value="ASADH-related"/>
</dbReference>
<dbReference type="Gene3D" id="3.40.50.720">
    <property type="entry name" value="NAD(P)-binding Rossmann-like Domain"/>
    <property type="match status" value="1"/>
</dbReference>
<dbReference type="SMART" id="SM00859">
    <property type="entry name" value="Semialdhyde_dh"/>
    <property type="match status" value="1"/>
</dbReference>
<dbReference type="InterPro" id="IPR005676">
    <property type="entry name" value="Asp_semi-ald_DH_pep-lack"/>
</dbReference>
<dbReference type="NCBIfam" id="NF006416">
    <property type="entry name" value="PRK08664.1"/>
    <property type="match status" value="1"/>
</dbReference>
<dbReference type="RefSeq" id="WP_229571726.1">
    <property type="nucleotide sequence ID" value="NZ_AP025226.1"/>
</dbReference>
<evidence type="ECO:0000256" key="1">
    <source>
        <dbReference type="ARBA" id="ARBA00010584"/>
    </source>
</evidence>
<keyword evidence="2" id="KW-0521">NADP</keyword>
<organism evidence="8 9">
    <name type="scientific">Saccharolobus caldissimus</name>
    <dbReference type="NCBI Taxonomy" id="1702097"/>
    <lineage>
        <taxon>Archaea</taxon>
        <taxon>Thermoproteota</taxon>
        <taxon>Thermoprotei</taxon>
        <taxon>Sulfolobales</taxon>
        <taxon>Sulfolobaceae</taxon>
        <taxon>Saccharolobus</taxon>
    </lineage>
</organism>
<dbReference type="PANTHER" id="PTHR46718">
    <property type="entry name" value="ASPARTATE-SEMIALDEHYDE DEHYDROGENASE"/>
    <property type="match status" value="1"/>
</dbReference>
<feature type="domain" description="Semialdehyde dehydrogenase NAD-binding" evidence="7">
    <location>
        <begin position="6"/>
        <end position="132"/>
    </location>
</feature>
<dbReference type="KEGG" id="scas:SACC_07690"/>
<accession>A0AAQ4CPM1</accession>
<dbReference type="PANTHER" id="PTHR46718:SF1">
    <property type="entry name" value="ASPARTATE-SEMIALDEHYDE DEHYDROGENASE"/>
    <property type="match status" value="1"/>
</dbReference>
<dbReference type="Pfam" id="PF01118">
    <property type="entry name" value="Semialdhyde_dh"/>
    <property type="match status" value="1"/>
</dbReference>
<gene>
    <name evidence="8" type="ORF">SACC_07690</name>
</gene>
<dbReference type="SUPFAM" id="SSF51735">
    <property type="entry name" value="NAD(P)-binding Rossmann-fold domains"/>
    <property type="match status" value="1"/>
</dbReference>
<evidence type="ECO:0000256" key="6">
    <source>
        <dbReference type="PIRSR" id="PIRSR000148-1"/>
    </source>
</evidence>
<comment type="similarity">
    <text evidence="1">Belongs to the aspartate-semialdehyde dehydrogenase family.</text>
</comment>
<evidence type="ECO:0000313" key="9">
    <source>
        <dbReference type="Proteomes" id="UP001319921"/>
    </source>
</evidence>
<dbReference type="GeneID" id="68865509"/>
<dbReference type="EC" id="1.2.1.75" evidence="5"/>
<dbReference type="CDD" id="cd02315">
    <property type="entry name" value="ScASADH_like_N"/>
    <property type="match status" value="1"/>
</dbReference>
<evidence type="ECO:0000256" key="3">
    <source>
        <dbReference type="ARBA" id="ARBA00023002"/>
    </source>
</evidence>
<dbReference type="GO" id="GO:0051287">
    <property type="term" value="F:NAD binding"/>
    <property type="evidence" value="ECO:0007669"/>
    <property type="project" value="InterPro"/>
</dbReference>
<dbReference type="InterPro" id="IPR000534">
    <property type="entry name" value="Semialdehyde_DH_NAD-bd"/>
</dbReference>
<dbReference type="Gene3D" id="3.30.360.10">
    <property type="entry name" value="Dihydrodipicolinate Reductase, domain 2"/>
    <property type="match status" value="1"/>
</dbReference>
<comment type="catalytic activity">
    <reaction evidence="4">
        <text>3-oxopropanoate + NADP(+) + CoA = malonyl-CoA + NADPH + H(+)</text>
        <dbReference type="Rhea" id="RHEA:26446"/>
        <dbReference type="ChEBI" id="CHEBI:15378"/>
        <dbReference type="ChEBI" id="CHEBI:33190"/>
        <dbReference type="ChEBI" id="CHEBI:57287"/>
        <dbReference type="ChEBI" id="CHEBI:57384"/>
        <dbReference type="ChEBI" id="CHEBI:57783"/>
        <dbReference type="ChEBI" id="CHEBI:58349"/>
        <dbReference type="EC" id="1.2.1.75"/>
    </reaction>
</comment>
<name>A0AAQ4CPM1_9CREN</name>
<dbReference type="GO" id="GO:0004073">
    <property type="term" value="F:aspartate-semialdehyde dehydrogenase activity"/>
    <property type="evidence" value="ECO:0007669"/>
    <property type="project" value="TreeGrafter"/>
</dbReference>
<dbReference type="PIRSF" id="PIRSF000148">
    <property type="entry name" value="ASA_dh"/>
    <property type="match status" value="1"/>
</dbReference>
<dbReference type="FunFam" id="3.40.50.720:FF:000411">
    <property type="entry name" value="Aspartate-semialdehyde dehydrogenase"/>
    <property type="match status" value="1"/>
</dbReference>
<evidence type="ECO:0000256" key="2">
    <source>
        <dbReference type="ARBA" id="ARBA00022857"/>
    </source>
</evidence>
<feature type="active site" description="Proton acceptor" evidence="6">
    <location>
        <position position="244"/>
    </location>
</feature>
<keyword evidence="3" id="KW-0560">Oxidoreductase</keyword>
<evidence type="ECO:0000313" key="8">
    <source>
        <dbReference type="EMBL" id="BDB97752.1"/>
    </source>
</evidence>
<keyword evidence="9" id="KW-1185">Reference proteome</keyword>
<dbReference type="EMBL" id="AP025226">
    <property type="protein sequence ID" value="BDB97752.1"/>
    <property type="molecule type" value="Genomic_DNA"/>
</dbReference>
<dbReference type="SUPFAM" id="SSF55347">
    <property type="entry name" value="Glyceraldehyde-3-phosphate dehydrogenase-like, C-terminal domain"/>
    <property type="match status" value="1"/>
</dbReference>
<reference evidence="8 9" key="1">
    <citation type="journal article" date="2022" name="Microbiol. Resour. Announc.">
        <title>Complete Genome Sequence of the Hyperthermophilic and Acidophilic Archaeon Saccharolobus caldissimus Strain HS-3T.</title>
        <authorList>
            <person name="Sakai H.D."/>
            <person name="Kurosawa N."/>
        </authorList>
    </citation>
    <scope>NUCLEOTIDE SEQUENCE [LARGE SCALE GENOMIC DNA]</scope>
    <source>
        <strain evidence="8 9">JCM32116</strain>
    </source>
</reference>
<feature type="active site" description="Acyl-thioester intermediate" evidence="6">
    <location>
        <position position="151"/>
    </location>
</feature>
<dbReference type="GO" id="GO:0046983">
    <property type="term" value="F:protein dimerization activity"/>
    <property type="evidence" value="ECO:0007669"/>
    <property type="project" value="InterPro"/>
</dbReference>
<dbReference type="GO" id="GO:0050661">
    <property type="term" value="F:NADP binding"/>
    <property type="evidence" value="ECO:0007669"/>
    <property type="project" value="InterPro"/>
</dbReference>
<sequence>MVDKIKVSLLGSTGMVGQKMVKMLSNHPYIELTKVSASPSKIGKKYKEAVKWIEPGEIPENIADLPIVSTSPEDHKDVDVVLSALPNELAEDIELKLVKEGKVVISNASPFRMDPAVPLINPEVNWEHLELLKYQKSNKNWNGLLVKNPNCTAAILSMPIKPLEKMLNIKGVYITTLQAVSGAGYNGLPFMAIDGNVIPWIKGEEEKIPREINKMLGKMENGTIKQNNLEIYPTTIRVPVKVGHMGVINIVTQDDKINEEEVKKLLKDFTSLPQTKNLPTAPKRPIIVLEEEDRPQPLRDLQYYNGMAVSIGRIRAEKNLLRLIVLGDNLIRGAAGITILTLELMKELGYI</sequence>
<protein>
    <recommendedName>
        <fullName evidence="5">malonyl CoA reductase (malonate semialdehyde-forming)</fullName>
        <ecNumber evidence="5">1.2.1.75</ecNumber>
    </recommendedName>
</protein>
<evidence type="ECO:0000256" key="4">
    <source>
        <dbReference type="ARBA" id="ARBA00052213"/>
    </source>
</evidence>
<proteinExistence type="inferred from homology"/>
<dbReference type="GO" id="GO:0009088">
    <property type="term" value="P:threonine biosynthetic process"/>
    <property type="evidence" value="ECO:0007669"/>
    <property type="project" value="TreeGrafter"/>
</dbReference>
<evidence type="ECO:0000256" key="5">
    <source>
        <dbReference type="ARBA" id="ARBA00067001"/>
    </source>
</evidence>
<dbReference type="Proteomes" id="UP001319921">
    <property type="component" value="Chromosome"/>
</dbReference>
<dbReference type="NCBIfam" id="TIGR00978">
    <property type="entry name" value="asd_EA"/>
    <property type="match status" value="1"/>
</dbReference>
<dbReference type="GO" id="GO:0009086">
    <property type="term" value="P:methionine biosynthetic process"/>
    <property type="evidence" value="ECO:0007669"/>
    <property type="project" value="UniProtKB-ARBA"/>
</dbReference>
<dbReference type="AlphaFoldDB" id="A0AAQ4CPM1"/>
<dbReference type="Pfam" id="PF02774">
    <property type="entry name" value="Semialdhyde_dhC"/>
    <property type="match status" value="1"/>
</dbReference>
<dbReference type="InterPro" id="IPR036291">
    <property type="entry name" value="NAD(P)-bd_dom_sf"/>
</dbReference>
<dbReference type="CDD" id="cd18130">
    <property type="entry name" value="ASADH_C_arch_fung_like"/>
    <property type="match status" value="1"/>
</dbReference>
<dbReference type="InterPro" id="IPR012280">
    <property type="entry name" value="Semialdhyde_DH_dimer_dom"/>
</dbReference>
<evidence type="ECO:0000259" key="7">
    <source>
        <dbReference type="SMART" id="SM00859"/>
    </source>
</evidence>